<reference evidence="2" key="1">
    <citation type="journal article" date="2022" name="bioRxiv">
        <title>Sequencing and chromosome-scale assembly of the giantPleurodeles waltlgenome.</title>
        <authorList>
            <person name="Brown T."/>
            <person name="Elewa A."/>
            <person name="Iarovenko S."/>
            <person name="Subramanian E."/>
            <person name="Araus A.J."/>
            <person name="Petzold A."/>
            <person name="Susuki M."/>
            <person name="Suzuki K.-i.T."/>
            <person name="Hayashi T."/>
            <person name="Toyoda A."/>
            <person name="Oliveira C."/>
            <person name="Osipova E."/>
            <person name="Leigh N.D."/>
            <person name="Simon A."/>
            <person name="Yun M.H."/>
        </authorList>
    </citation>
    <scope>NUCLEOTIDE SEQUENCE</scope>
    <source>
        <strain evidence="2">20211129_DDA</strain>
        <tissue evidence="2">Liver</tissue>
    </source>
</reference>
<comment type="caution">
    <text evidence="2">The sequence shown here is derived from an EMBL/GenBank/DDBJ whole genome shotgun (WGS) entry which is preliminary data.</text>
</comment>
<keyword evidence="3" id="KW-1185">Reference proteome</keyword>
<evidence type="ECO:0000256" key="1">
    <source>
        <dbReference type="SAM" id="MobiDB-lite"/>
    </source>
</evidence>
<feature type="compositionally biased region" description="Polar residues" evidence="1">
    <location>
        <begin position="30"/>
        <end position="39"/>
    </location>
</feature>
<feature type="region of interest" description="Disordered" evidence="1">
    <location>
        <begin position="23"/>
        <end position="96"/>
    </location>
</feature>
<accession>A0AAV7V875</accession>
<evidence type="ECO:0000313" key="2">
    <source>
        <dbReference type="EMBL" id="KAJ1197121.1"/>
    </source>
</evidence>
<organism evidence="2 3">
    <name type="scientific">Pleurodeles waltl</name>
    <name type="common">Iberian ribbed newt</name>
    <dbReference type="NCBI Taxonomy" id="8319"/>
    <lineage>
        <taxon>Eukaryota</taxon>
        <taxon>Metazoa</taxon>
        <taxon>Chordata</taxon>
        <taxon>Craniata</taxon>
        <taxon>Vertebrata</taxon>
        <taxon>Euteleostomi</taxon>
        <taxon>Amphibia</taxon>
        <taxon>Batrachia</taxon>
        <taxon>Caudata</taxon>
        <taxon>Salamandroidea</taxon>
        <taxon>Salamandridae</taxon>
        <taxon>Pleurodelinae</taxon>
        <taxon>Pleurodeles</taxon>
    </lineage>
</organism>
<feature type="compositionally biased region" description="Polar residues" evidence="1">
    <location>
        <begin position="76"/>
        <end position="93"/>
    </location>
</feature>
<dbReference type="EMBL" id="JANPWB010000003">
    <property type="protein sequence ID" value="KAJ1197121.1"/>
    <property type="molecule type" value="Genomic_DNA"/>
</dbReference>
<proteinExistence type="predicted"/>
<dbReference type="Proteomes" id="UP001066276">
    <property type="component" value="Chromosome 2_1"/>
</dbReference>
<feature type="compositionally biased region" description="Basic and acidic residues" evidence="1">
    <location>
        <begin position="58"/>
        <end position="75"/>
    </location>
</feature>
<sequence>MFTKYFEEELKSSIKEVVEATITKKKRSAPSEQEYLSLSNDERTTNPRKGGKALCKTRHLDRPKNSGLRTKRDDTLSSMRGSLSATRDQGSHSTTKDVGVLHCTIDSQDSFSLDMFDANDNEKGFDEFVFDMDNYLVWAV</sequence>
<protein>
    <submittedName>
        <fullName evidence="2">Uncharacterized protein</fullName>
    </submittedName>
</protein>
<dbReference type="AlphaFoldDB" id="A0AAV7V875"/>
<name>A0AAV7V875_PLEWA</name>
<evidence type="ECO:0000313" key="3">
    <source>
        <dbReference type="Proteomes" id="UP001066276"/>
    </source>
</evidence>
<gene>
    <name evidence="2" type="ORF">NDU88_000983</name>
</gene>